<dbReference type="RefSeq" id="XP_056037446.1">
    <property type="nucleotide sequence ID" value="XM_056181930.1"/>
</dbReference>
<dbReference type="InterPro" id="IPR011990">
    <property type="entry name" value="TPR-like_helical_dom_sf"/>
</dbReference>
<evidence type="ECO:0000313" key="5">
    <source>
        <dbReference type="Proteomes" id="UP001212411"/>
    </source>
</evidence>
<evidence type="ECO:0000256" key="3">
    <source>
        <dbReference type="SAM" id="MobiDB-lite"/>
    </source>
</evidence>
<feature type="repeat" description="PPR" evidence="2">
    <location>
        <begin position="106"/>
        <end position="140"/>
    </location>
</feature>
<gene>
    <name evidence="4" type="primary">ppr2</name>
    <name evidence="4" type="ORF">SOMG_03139</name>
</gene>
<dbReference type="InterPro" id="IPR002885">
    <property type="entry name" value="PPR_rpt"/>
</dbReference>
<dbReference type="AlphaFoldDB" id="A0AAF0AW71"/>
<organism evidence="4 5">
    <name type="scientific">Schizosaccharomyces osmophilus</name>
    <dbReference type="NCBI Taxonomy" id="2545709"/>
    <lineage>
        <taxon>Eukaryota</taxon>
        <taxon>Fungi</taxon>
        <taxon>Dikarya</taxon>
        <taxon>Ascomycota</taxon>
        <taxon>Taphrinomycotina</taxon>
        <taxon>Schizosaccharomycetes</taxon>
        <taxon>Schizosaccharomycetales</taxon>
        <taxon>Schizosaccharomycetaceae</taxon>
        <taxon>Schizosaccharomyces</taxon>
    </lineage>
</organism>
<dbReference type="Proteomes" id="UP001212411">
    <property type="component" value="Chromosome 2"/>
</dbReference>
<evidence type="ECO:0000256" key="2">
    <source>
        <dbReference type="PROSITE-ProRule" id="PRU00708"/>
    </source>
</evidence>
<accession>A0AAF0AW71</accession>
<feature type="region of interest" description="Disordered" evidence="3">
    <location>
        <begin position="44"/>
        <end position="65"/>
    </location>
</feature>
<dbReference type="EMBL" id="CP115612">
    <property type="protein sequence ID" value="WBW73203.1"/>
    <property type="molecule type" value="Genomic_DNA"/>
</dbReference>
<reference evidence="4 5" key="1">
    <citation type="journal article" date="2023" name="G3 (Bethesda)">
        <title>A high-quality reference genome for the fission yeast Schizosaccharomyces osmophilus.</title>
        <authorList>
            <person name="Jia G.S."/>
            <person name="Zhang W.C."/>
            <person name="Liang Y."/>
            <person name="Liu X.H."/>
            <person name="Rhind N."/>
            <person name="Pidoux A."/>
            <person name="Brysch-Herzberg M."/>
            <person name="Du L.L."/>
        </authorList>
    </citation>
    <scope>NUCLEOTIDE SEQUENCE [LARGE SCALE GENOMIC DNA]</scope>
    <source>
        <strain evidence="4 5">CBS 15793</strain>
    </source>
</reference>
<keyword evidence="1" id="KW-0677">Repeat</keyword>
<evidence type="ECO:0000256" key="1">
    <source>
        <dbReference type="ARBA" id="ARBA00022737"/>
    </source>
</evidence>
<name>A0AAF0AW71_9SCHI</name>
<proteinExistence type="predicted"/>
<dbReference type="PROSITE" id="PS51375">
    <property type="entry name" value="PPR"/>
    <property type="match status" value="1"/>
</dbReference>
<protein>
    <submittedName>
        <fullName evidence="4">Mitochondrial PPR repeat protein Ppr2</fullName>
    </submittedName>
</protein>
<sequence length="436" mass="50611">MHLPIFLRRSRNFAKNVSNFGRVQTFHTAVVTQVSNATKVARKRQEKLDSEQGSDKQHIRQTKKSKDDFNIRNESYILAQKVAKLTKGEQPKAALDLLVKKSLAPKTVAYNHLLGYHLRKGEYNSAWSLYNMMKKSMQMPNEFTYTILLQGLYSILVNDEAASKKKLSELIKKVYENLYRSNSTVSPNTIHINILAQCCLKLKDVEFANDILLQPKTKLDSSIASKVMYLYLDIAEMQPDRFEEMHKFARDLWEFTVSKYKDNEFVIHEDLLCSYAKILCTAKHESNKFLALRILQQQVDAPMQYPIQEPHPTLPGQCCEVTSRSLITVLFILRQLHDVSSADFYWAFYKSKIPWPPAIQAFHERLRLYVELKQVEKIPVLLREMREINLLPTAQTMAIAMSLCLQQKYSKFAQDIWELAPPNTEKIKWVKDLVPS</sequence>
<feature type="compositionally biased region" description="Basic and acidic residues" evidence="3">
    <location>
        <begin position="46"/>
        <end position="65"/>
    </location>
</feature>
<dbReference type="PANTHER" id="PTHR47941">
    <property type="entry name" value="PENTATRICOPEPTIDE REPEAT-CONTAINING PROTEIN 3, MITOCHONDRIAL"/>
    <property type="match status" value="1"/>
</dbReference>
<evidence type="ECO:0000313" key="4">
    <source>
        <dbReference type="EMBL" id="WBW73203.1"/>
    </source>
</evidence>
<dbReference type="GeneID" id="80876619"/>
<keyword evidence="5" id="KW-1185">Reference proteome</keyword>
<dbReference type="NCBIfam" id="TIGR00756">
    <property type="entry name" value="PPR"/>
    <property type="match status" value="1"/>
</dbReference>
<dbReference type="KEGG" id="som:SOMG_03139"/>
<dbReference type="GO" id="GO:0005739">
    <property type="term" value="C:mitochondrion"/>
    <property type="evidence" value="ECO:0007669"/>
    <property type="project" value="UniProtKB-ARBA"/>
</dbReference>
<dbReference type="Pfam" id="PF13041">
    <property type="entry name" value="PPR_2"/>
    <property type="match status" value="1"/>
</dbReference>
<dbReference type="Gene3D" id="1.25.40.10">
    <property type="entry name" value="Tetratricopeptide repeat domain"/>
    <property type="match status" value="1"/>
</dbReference>